<proteinExistence type="predicted"/>
<reference evidence="1" key="1">
    <citation type="submission" date="2021-03" db="EMBL/GenBank/DDBJ databases">
        <title>Evolutionary priming and transition to the ectomycorrhizal habit in an iconic lineage of mushroom-forming fungi: is preadaptation a requirement?</title>
        <authorList>
            <consortium name="DOE Joint Genome Institute"/>
            <person name="Looney B.P."/>
            <person name="Miyauchi S."/>
            <person name="Morin E."/>
            <person name="Drula E."/>
            <person name="Courty P.E."/>
            <person name="Chicoki N."/>
            <person name="Fauchery L."/>
            <person name="Kohler A."/>
            <person name="Kuo A."/>
            <person name="LaButti K."/>
            <person name="Pangilinan J."/>
            <person name="Lipzen A."/>
            <person name="Riley R."/>
            <person name="Andreopoulos W."/>
            <person name="He G."/>
            <person name="Johnson J."/>
            <person name="Barry K.W."/>
            <person name="Grigoriev I.V."/>
            <person name="Nagy L."/>
            <person name="Hibbett D."/>
            <person name="Henrissat B."/>
            <person name="Matheny P.B."/>
            <person name="Labbe J."/>
            <person name="Martin A.F."/>
        </authorList>
    </citation>
    <scope>NUCLEOTIDE SEQUENCE</scope>
    <source>
        <strain evidence="1">BPL698</strain>
    </source>
</reference>
<dbReference type="Proteomes" id="UP001207468">
    <property type="component" value="Unassembled WGS sequence"/>
</dbReference>
<keyword evidence="2" id="KW-1185">Reference proteome</keyword>
<evidence type="ECO:0000313" key="1">
    <source>
        <dbReference type="EMBL" id="KAI9458813.1"/>
    </source>
</evidence>
<dbReference type="EMBL" id="JAGFNK010000205">
    <property type="protein sequence ID" value="KAI9458813.1"/>
    <property type="molecule type" value="Genomic_DNA"/>
</dbReference>
<comment type="caution">
    <text evidence="1">The sequence shown here is derived from an EMBL/GenBank/DDBJ whole genome shotgun (WGS) entry which is preliminary data.</text>
</comment>
<accession>A0ACC0U273</accession>
<sequence>MCERMLAPLWSDSTSTKGQSAVLPESTYHTVALMPDKLGPVALCSSATVKHKQIAYKPTHAMSGEINTPSFSKLCHYLLLFLCHLIYLSIEMAAAHQTSLRISRITVDHRRRRASRSPDGLHPIPMARTRPGHHLYPLSLKNKCLCRRGKCPLHPYPYSAAHPWGTPQLCTGAPSSASLSSSSSTLVDSPRKENGNANDAVDSELRTHLQTCLDENKLANRSLTMDNTASHCAALKGFQHHSTVQFGSSFQQLLTHATMLDFAIEDSNHGGLSQILHGLDRGVDDFLESLERLPFDLRNTQSFISGTSDILQAKSALLAVARQLTSQTDGNASHQTVKRCQQERDILLRAIRVFFEIADLESRLQDKLTVKLNRGPETSPKRRFRFRLPRRQSTGAQRAKLPDTPTVSNPGHYELGDDAANVDEDEYSFHVAMVSDILSPPNLDEYWGVSMPGPVRDAADIVLSDEGDFIQGASLVALVYILTDPQPINIPIRTMNCWTLSCSASVQFCDPVDLAKALISRLEEQPLNLNSSQREAWPLYRSSVRSLVWKFIKTWIDEYWMHEKDRIAGLHIKDFASQSPEQIEPDEKDKIVRILDERREVAISLAPIGDTADKSQSEPMVTSERRIACRQKPIRYKRGLQERADKLVRRVPQYTPSDDDFRSARALDDLIRAADGGFTHSSPELA</sequence>
<protein>
    <submittedName>
        <fullName evidence="1">Uncharacterized protein</fullName>
    </submittedName>
</protein>
<evidence type="ECO:0000313" key="2">
    <source>
        <dbReference type="Proteomes" id="UP001207468"/>
    </source>
</evidence>
<organism evidence="1 2">
    <name type="scientific">Russula earlei</name>
    <dbReference type="NCBI Taxonomy" id="71964"/>
    <lineage>
        <taxon>Eukaryota</taxon>
        <taxon>Fungi</taxon>
        <taxon>Dikarya</taxon>
        <taxon>Basidiomycota</taxon>
        <taxon>Agaricomycotina</taxon>
        <taxon>Agaricomycetes</taxon>
        <taxon>Russulales</taxon>
        <taxon>Russulaceae</taxon>
        <taxon>Russula</taxon>
    </lineage>
</organism>
<gene>
    <name evidence="1" type="ORF">F5148DRAFT_315054</name>
</gene>
<name>A0ACC0U273_9AGAM</name>